<dbReference type="Proteomes" id="UP000251647">
    <property type="component" value="Unassembled WGS sequence"/>
</dbReference>
<sequence>MPNSTTPIIKLNNLFNLGHSEPTGKLKQKKLQGGIRISPKFFNVMNNIVKDNEIR</sequence>
<gene>
    <name evidence="1" type="ORF">NCTC11647_02612</name>
</gene>
<organism evidence="1 2">
    <name type="scientific">Photobacterium damselae</name>
    <dbReference type="NCBI Taxonomy" id="38293"/>
    <lineage>
        <taxon>Bacteria</taxon>
        <taxon>Pseudomonadati</taxon>
        <taxon>Pseudomonadota</taxon>
        <taxon>Gammaproteobacteria</taxon>
        <taxon>Vibrionales</taxon>
        <taxon>Vibrionaceae</taxon>
        <taxon>Photobacterium</taxon>
    </lineage>
</organism>
<dbReference type="RefSeq" id="WP_153274594.1">
    <property type="nucleotide sequence ID" value="NZ_PYOG01000028.1"/>
</dbReference>
<reference evidence="1 2" key="1">
    <citation type="submission" date="2018-06" db="EMBL/GenBank/DDBJ databases">
        <authorList>
            <consortium name="Pathogen Informatics"/>
            <person name="Doyle S."/>
        </authorList>
    </citation>
    <scope>NUCLEOTIDE SEQUENCE [LARGE SCALE GENOMIC DNA]</scope>
    <source>
        <strain evidence="1 2">NCTC11647</strain>
    </source>
</reference>
<protein>
    <submittedName>
        <fullName evidence="1">Uncharacterized protein</fullName>
    </submittedName>
</protein>
<name>A0A2X1XJX9_PHODM</name>
<accession>A0A2X1XJX9</accession>
<dbReference type="EMBL" id="UATL01000002">
    <property type="protein sequence ID" value="SPY43698.1"/>
    <property type="molecule type" value="Genomic_DNA"/>
</dbReference>
<dbReference type="AlphaFoldDB" id="A0A2X1XJX9"/>
<evidence type="ECO:0000313" key="2">
    <source>
        <dbReference type="Proteomes" id="UP000251647"/>
    </source>
</evidence>
<proteinExistence type="predicted"/>
<evidence type="ECO:0000313" key="1">
    <source>
        <dbReference type="EMBL" id="SPY43698.1"/>
    </source>
</evidence>